<dbReference type="RefSeq" id="WP_123738100.1">
    <property type="nucleotide sequence ID" value="NZ_CALFQU010000007.1"/>
</dbReference>
<feature type="transmembrane region" description="Helical" evidence="2">
    <location>
        <begin position="276"/>
        <end position="298"/>
    </location>
</feature>
<keyword evidence="4" id="KW-1185">Reference proteome</keyword>
<evidence type="ECO:0000313" key="3">
    <source>
        <dbReference type="EMBL" id="ROR95841.1"/>
    </source>
</evidence>
<feature type="transmembrane region" description="Helical" evidence="2">
    <location>
        <begin position="235"/>
        <end position="255"/>
    </location>
</feature>
<dbReference type="Pfam" id="PF12811">
    <property type="entry name" value="BaxI_1"/>
    <property type="match status" value="1"/>
</dbReference>
<feature type="transmembrane region" description="Helical" evidence="2">
    <location>
        <begin position="203"/>
        <end position="223"/>
    </location>
</feature>
<feature type="transmembrane region" description="Helical" evidence="2">
    <location>
        <begin position="145"/>
        <end position="163"/>
    </location>
</feature>
<proteinExistence type="predicted"/>
<organism evidence="3 4">
    <name type="scientific">Salana multivorans</name>
    <dbReference type="NCBI Taxonomy" id="120377"/>
    <lineage>
        <taxon>Bacteria</taxon>
        <taxon>Bacillati</taxon>
        <taxon>Actinomycetota</taxon>
        <taxon>Actinomycetes</taxon>
        <taxon>Micrococcales</taxon>
        <taxon>Beutenbergiaceae</taxon>
        <taxon>Salana</taxon>
    </lineage>
</organism>
<dbReference type="InterPro" id="IPR010539">
    <property type="entry name" value="BaxI_1-like"/>
</dbReference>
<sequence>MSNPYFTNDPYFGDSESARKERQKLGLTPAGASAAPAGPYGSYQQPASGTSTLPPIPQAGAPAQMDALEHAYAAPAATAYETGRMTYDDVIMKTGILLGVIVLVGALAWVAPPGIQQMLMIVGLIGGLVLGLVNSFRKKVSVPLILGYAVFEGLFLGAISSWFEGQWSGIVMQAILGTLAVFATMLVLFRSGKVRNTPKFQRIVMLALVGYAVFALVNLVLVWTGVMGGWGMRSGGLGLLIGAAAVVLAAATLVIDFDSIQQGVRRGAPAQYSWAAAFGLAVTLVWMYLEILRILAILRGDN</sequence>
<feature type="transmembrane region" description="Helical" evidence="2">
    <location>
        <begin position="115"/>
        <end position="133"/>
    </location>
</feature>
<feature type="region of interest" description="Disordered" evidence="1">
    <location>
        <begin position="1"/>
        <end position="56"/>
    </location>
</feature>
<feature type="compositionally biased region" description="Low complexity" evidence="1">
    <location>
        <begin position="29"/>
        <end position="43"/>
    </location>
</feature>
<dbReference type="Proteomes" id="UP000275356">
    <property type="component" value="Unassembled WGS sequence"/>
</dbReference>
<dbReference type="PANTHER" id="PTHR41282:SF1">
    <property type="entry name" value="CONSERVED TRANSMEMBRANE PROTEIN-RELATED"/>
    <property type="match status" value="1"/>
</dbReference>
<evidence type="ECO:0000256" key="1">
    <source>
        <dbReference type="SAM" id="MobiDB-lite"/>
    </source>
</evidence>
<dbReference type="EMBL" id="RKHQ01000001">
    <property type="protein sequence ID" value="ROR95841.1"/>
    <property type="molecule type" value="Genomic_DNA"/>
</dbReference>
<name>A0A3N2D7T1_9MICO</name>
<evidence type="ECO:0000313" key="4">
    <source>
        <dbReference type="Proteomes" id="UP000275356"/>
    </source>
</evidence>
<comment type="caution">
    <text evidence="3">The sequence shown here is derived from an EMBL/GenBank/DDBJ whole genome shotgun (WGS) entry which is preliminary data.</text>
</comment>
<protein>
    <submittedName>
        <fullName evidence="3">Putative YccA/Bax inhibitor family protein</fullName>
    </submittedName>
</protein>
<dbReference type="PANTHER" id="PTHR41282">
    <property type="entry name" value="CONSERVED TRANSMEMBRANE PROTEIN-RELATED"/>
    <property type="match status" value="1"/>
</dbReference>
<accession>A0A3N2D7T1</accession>
<keyword evidence="2" id="KW-0812">Transmembrane</keyword>
<keyword evidence="2" id="KW-0472">Membrane</keyword>
<reference evidence="3 4" key="1">
    <citation type="submission" date="2018-11" db="EMBL/GenBank/DDBJ databases">
        <title>Sequencing the genomes of 1000 actinobacteria strains.</title>
        <authorList>
            <person name="Klenk H.-P."/>
        </authorList>
    </citation>
    <scope>NUCLEOTIDE SEQUENCE [LARGE SCALE GENOMIC DNA]</scope>
    <source>
        <strain evidence="3 4">DSM 13521</strain>
    </source>
</reference>
<dbReference type="OrthoDB" id="116480at2"/>
<feature type="transmembrane region" description="Helical" evidence="2">
    <location>
        <begin position="90"/>
        <end position="109"/>
    </location>
</feature>
<keyword evidence="2" id="KW-1133">Transmembrane helix</keyword>
<dbReference type="AlphaFoldDB" id="A0A3N2D7T1"/>
<feature type="transmembrane region" description="Helical" evidence="2">
    <location>
        <begin position="169"/>
        <end position="191"/>
    </location>
</feature>
<evidence type="ECO:0000256" key="2">
    <source>
        <dbReference type="SAM" id="Phobius"/>
    </source>
</evidence>
<feature type="compositionally biased region" description="Polar residues" evidence="1">
    <location>
        <begin position="44"/>
        <end position="53"/>
    </location>
</feature>
<gene>
    <name evidence="3" type="ORF">EDD28_0403</name>
</gene>